<feature type="domain" description="DUF4422" evidence="1">
    <location>
        <begin position="5"/>
        <end position="230"/>
    </location>
</feature>
<keyword evidence="3" id="KW-1185">Reference proteome</keyword>
<dbReference type="EMBL" id="JOKM01000054">
    <property type="protein sequence ID" value="KGB23896.1"/>
    <property type="molecule type" value="Genomic_DNA"/>
</dbReference>
<protein>
    <submittedName>
        <fullName evidence="2">Glycosyltransferase</fullName>
        <ecNumber evidence="2">2.4.1.-</ecNumber>
    </submittedName>
</protein>
<dbReference type="Pfam" id="PF14393">
    <property type="entry name" value="DUF4422"/>
    <property type="match status" value="1"/>
</dbReference>
<gene>
    <name evidence="2" type="ORF">AtDm6_1528</name>
</gene>
<reference evidence="2 3" key="1">
    <citation type="submission" date="2014-06" db="EMBL/GenBank/DDBJ databases">
        <title>Functional and comparative genomic analyses of the Drosophila gut microbiota identify candidate symbiosis factors.</title>
        <authorList>
            <person name="Newell P.D."/>
            <person name="Chaston J.M."/>
            <person name="Douglas A.E."/>
        </authorList>
    </citation>
    <scope>NUCLEOTIDE SEQUENCE [LARGE SCALE GENOMIC DNA]</scope>
    <source>
        <strain evidence="2 3">DmCS_006</strain>
    </source>
</reference>
<dbReference type="AlphaFoldDB" id="A0A094ZNQ4"/>
<comment type="caution">
    <text evidence="2">The sequence shown here is derived from an EMBL/GenBank/DDBJ whole genome shotgun (WGS) entry which is preliminary data.</text>
</comment>
<sequence length="246" mass="28679">MSDLRIYVATHKPFKAPVDTLYTPIQVGAALTTENLRYCRDDSGDNISYLNKNFCELTALYWIWKNTHHAITGLVHYRRYFGQRWHWTDQFWNEERSEAVTGPRIASRDDFAEFSDGVDLIAAYPNHISVSLLEDYAVMHGAWDMYLVREVIAQEAPQYLSAFDFVMNGKALSLCNMVVARKEVLDRYCAWLFPILFKLQKMPFYKAYDDYQKRAFGFISERLLNVWICYNRGTVCVASREIVGIS</sequence>
<dbReference type="Proteomes" id="UP000029448">
    <property type="component" value="Unassembled WGS sequence"/>
</dbReference>
<dbReference type="InterPro" id="IPR025536">
    <property type="entry name" value="DUF4422"/>
</dbReference>
<evidence type="ECO:0000259" key="1">
    <source>
        <dbReference type="Pfam" id="PF14393"/>
    </source>
</evidence>
<dbReference type="RefSeq" id="WP_035379611.1">
    <property type="nucleotide sequence ID" value="NZ_JACAOJ010000050.1"/>
</dbReference>
<evidence type="ECO:0000313" key="3">
    <source>
        <dbReference type="Proteomes" id="UP000029448"/>
    </source>
</evidence>
<accession>A0A094ZNQ4</accession>
<dbReference type="STRING" id="104102.AtDm6_1528"/>
<proteinExistence type="predicted"/>
<dbReference type="PATRIC" id="fig|104102.7.peg.1512"/>
<dbReference type="GO" id="GO:0016757">
    <property type="term" value="F:glycosyltransferase activity"/>
    <property type="evidence" value="ECO:0007669"/>
    <property type="project" value="UniProtKB-KW"/>
</dbReference>
<name>A0A094ZNQ4_9PROT</name>
<organism evidence="2 3">
    <name type="scientific">Acetobacter tropicalis</name>
    <dbReference type="NCBI Taxonomy" id="104102"/>
    <lineage>
        <taxon>Bacteria</taxon>
        <taxon>Pseudomonadati</taxon>
        <taxon>Pseudomonadota</taxon>
        <taxon>Alphaproteobacteria</taxon>
        <taxon>Acetobacterales</taxon>
        <taxon>Acetobacteraceae</taxon>
        <taxon>Acetobacter</taxon>
    </lineage>
</organism>
<evidence type="ECO:0000313" key="2">
    <source>
        <dbReference type="EMBL" id="KGB23896.1"/>
    </source>
</evidence>
<keyword evidence="2" id="KW-0328">Glycosyltransferase</keyword>
<keyword evidence="2" id="KW-0808">Transferase</keyword>
<dbReference type="EC" id="2.4.1.-" evidence="2"/>